<protein>
    <submittedName>
        <fullName evidence="4">Uncharacterized protein LOC100373122</fullName>
    </submittedName>
</protein>
<feature type="signal peptide" evidence="2">
    <location>
        <begin position="1"/>
        <end position="23"/>
    </location>
</feature>
<keyword evidence="3" id="KW-1185">Reference proteome</keyword>
<name>A0ABM0GST9_SACKO</name>
<dbReference type="Proteomes" id="UP000694865">
    <property type="component" value="Unplaced"/>
</dbReference>
<dbReference type="RefSeq" id="XP_002736594.1">
    <property type="nucleotide sequence ID" value="XM_002736548.2"/>
</dbReference>
<dbReference type="GeneID" id="100373122"/>
<proteinExistence type="predicted"/>
<evidence type="ECO:0000313" key="4">
    <source>
        <dbReference type="RefSeq" id="XP_002736594.1"/>
    </source>
</evidence>
<feature type="chain" id="PRO_5046764539" evidence="2">
    <location>
        <begin position="24"/>
        <end position="121"/>
    </location>
</feature>
<sequence length="121" mass="13928">MMQTKLIVAAFALLATLVIMSEAGGNCFGPKCANPYWKKDVQDDTLVGDDEDDMNDLREREFIEQQEERDALRRLLVKLLLPEDDDRDKRNAFSKSRSAQDKRRNLMGHNRIVTLKKSADE</sequence>
<feature type="region of interest" description="Disordered" evidence="1">
    <location>
        <begin position="87"/>
        <end position="111"/>
    </location>
</feature>
<gene>
    <name evidence="4" type="primary">LOC100373122</name>
</gene>
<accession>A0ABM0GST9</accession>
<evidence type="ECO:0000313" key="3">
    <source>
        <dbReference type="Proteomes" id="UP000694865"/>
    </source>
</evidence>
<evidence type="ECO:0000256" key="2">
    <source>
        <dbReference type="SAM" id="SignalP"/>
    </source>
</evidence>
<organism evidence="3 4">
    <name type="scientific">Saccoglossus kowalevskii</name>
    <name type="common">Acorn worm</name>
    <dbReference type="NCBI Taxonomy" id="10224"/>
    <lineage>
        <taxon>Eukaryota</taxon>
        <taxon>Metazoa</taxon>
        <taxon>Hemichordata</taxon>
        <taxon>Enteropneusta</taxon>
        <taxon>Harrimaniidae</taxon>
        <taxon>Saccoglossus</taxon>
    </lineage>
</organism>
<keyword evidence="2" id="KW-0732">Signal</keyword>
<reference evidence="4" key="1">
    <citation type="submission" date="2025-08" db="UniProtKB">
        <authorList>
            <consortium name="RefSeq"/>
        </authorList>
    </citation>
    <scope>IDENTIFICATION</scope>
    <source>
        <tissue evidence="4">Testes</tissue>
    </source>
</reference>
<evidence type="ECO:0000256" key="1">
    <source>
        <dbReference type="SAM" id="MobiDB-lite"/>
    </source>
</evidence>